<dbReference type="PROSITE" id="PS01227">
    <property type="entry name" value="UPF0012"/>
    <property type="match status" value="1"/>
</dbReference>
<dbReference type="InterPro" id="IPR036526">
    <property type="entry name" value="C-N_Hydrolase_sf"/>
</dbReference>
<dbReference type="Proteomes" id="UP001165586">
    <property type="component" value="Unassembled WGS sequence"/>
</dbReference>
<evidence type="ECO:0000313" key="5">
    <source>
        <dbReference type="Proteomes" id="UP001165586"/>
    </source>
</evidence>
<dbReference type="PROSITE" id="PS50263">
    <property type="entry name" value="CN_HYDROLASE"/>
    <property type="match status" value="1"/>
</dbReference>
<comment type="caution">
    <text evidence="4">The sequence shown here is derived from an EMBL/GenBank/DDBJ whole genome shotgun (WGS) entry which is preliminary data.</text>
</comment>
<dbReference type="GO" id="GO:0016787">
    <property type="term" value="F:hydrolase activity"/>
    <property type="evidence" value="ECO:0007669"/>
    <property type="project" value="UniProtKB-KW"/>
</dbReference>
<dbReference type="SUPFAM" id="SSF56317">
    <property type="entry name" value="Carbon-nitrogen hydrolase"/>
    <property type="match status" value="1"/>
</dbReference>
<evidence type="ECO:0000259" key="3">
    <source>
        <dbReference type="PROSITE" id="PS50263"/>
    </source>
</evidence>
<protein>
    <submittedName>
        <fullName evidence="4">Carbon-nitrogen hydrolase family protein</fullName>
    </submittedName>
</protein>
<feature type="compositionally biased region" description="Low complexity" evidence="2">
    <location>
        <begin position="1"/>
        <end position="18"/>
    </location>
</feature>
<dbReference type="PANTHER" id="PTHR23088">
    <property type="entry name" value="NITRILASE-RELATED"/>
    <property type="match status" value="1"/>
</dbReference>
<feature type="domain" description="CN hydrolase" evidence="3">
    <location>
        <begin position="49"/>
        <end position="289"/>
    </location>
</feature>
<evidence type="ECO:0000256" key="1">
    <source>
        <dbReference type="ARBA" id="ARBA00010613"/>
    </source>
</evidence>
<keyword evidence="4" id="KW-0378">Hydrolase</keyword>
<dbReference type="Gene3D" id="3.60.110.10">
    <property type="entry name" value="Carbon-nitrogen hydrolase"/>
    <property type="match status" value="1"/>
</dbReference>
<dbReference type="InterPro" id="IPR003010">
    <property type="entry name" value="C-N_Hydrolase"/>
</dbReference>
<dbReference type="RefSeq" id="WP_259538994.1">
    <property type="nucleotide sequence ID" value="NZ_JANLCJ010000003.1"/>
</dbReference>
<sequence length="314" mass="33699">MTDSTHTTSTHTTSTHTTSAHENGAHTDLLQSAPGEVVQAELVTDDLGFGVAVAQFAPGADKTANLETIARLARVAKERGAALVVFPEYSSFFVDPLGPELVENAEPLDGPFVTVLAGLAADLDLHIIAGMAAEVRDERRFSNLLVAISPADGVIATYSKLHLYDAFGAHESEWVEPGSVDEPETFSIQGVTIGMQTCYDIRFPEVSRRLVDAGADVVAVPAEWVRGPLKEHHWRSLVTARALENTIYVAAADQTPPVGVGASLVVDPMGVTIASLGEREDVAVAFIDPRRIDEVRRINPALALRRFAVVERTD</sequence>
<feature type="region of interest" description="Disordered" evidence="2">
    <location>
        <begin position="1"/>
        <end position="23"/>
    </location>
</feature>
<keyword evidence="5" id="KW-1185">Reference proteome</keyword>
<dbReference type="Pfam" id="PF00795">
    <property type="entry name" value="CN_hydrolase"/>
    <property type="match status" value="1"/>
</dbReference>
<comment type="similarity">
    <text evidence="1">Belongs to the carbon-nitrogen hydrolase superfamily. NIT1/NIT2 family.</text>
</comment>
<accession>A0ABT2H2H9</accession>
<dbReference type="InterPro" id="IPR001110">
    <property type="entry name" value="UPF0012_CS"/>
</dbReference>
<evidence type="ECO:0000256" key="2">
    <source>
        <dbReference type="SAM" id="MobiDB-lite"/>
    </source>
</evidence>
<evidence type="ECO:0000313" key="4">
    <source>
        <dbReference type="EMBL" id="MCS5734145.1"/>
    </source>
</evidence>
<gene>
    <name evidence="4" type="ORF">N1032_10385</name>
</gene>
<proteinExistence type="inferred from homology"/>
<dbReference type="EMBL" id="JANLCJ010000003">
    <property type="protein sequence ID" value="MCS5734145.1"/>
    <property type="molecule type" value="Genomic_DNA"/>
</dbReference>
<reference evidence="4" key="1">
    <citation type="submission" date="2022-08" db="EMBL/GenBank/DDBJ databases">
        <authorList>
            <person name="Deng Y."/>
            <person name="Han X.-F."/>
            <person name="Zhang Y.-Q."/>
        </authorList>
    </citation>
    <scope>NUCLEOTIDE SEQUENCE</scope>
    <source>
        <strain evidence="4">CPCC 203386</strain>
    </source>
</reference>
<organism evidence="4 5">
    <name type="scientific">Herbiconiux daphne</name>
    <dbReference type="NCBI Taxonomy" id="2970914"/>
    <lineage>
        <taxon>Bacteria</taxon>
        <taxon>Bacillati</taxon>
        <taxon>Actinomycetota</taxon>
        <taxon>Actinomycetes</taxon>
        <taxon>Micrococcales</taxon>
        <taxon>Microbacteriaceae</taxon>
        <taxon>Herbiconiux</taxon>
    </lineage>
</organism>
<dbReference type="CDD" id="cd07581">
    <property type="entry name" value="nitrilase_3"/>
    <property type="match status" value="1"/>
</dbReference>
<dbReference type="PANTHER" id="PTHR23088:SF27">
    <property type="entry name" value="DEAMINATED GLUTATHIONE AMIDASE"/>
    <property type="match status" value="1"/>
</dbReference>
<name>A0ABT2H2H9_9MICO</name>